<dbReference type="AlphaFoldDB" id="H2YJC7"/>
<reference evidence="3" key="3">
    <citation type="submission" date="2025-09" db="UniProtKB">
        <authorList>
            <consortium name="Ensembl"/>
        </authorList>
    </citation>
    <scope>IDENTIFICATION</scope>
</reference>
<feature type="region of interest" description="Disordered" evidence="2">
    <location>
        <begin position="220"/>
        <end position="292"/>
    </location>
</feature>
<keyword evidence="1" id="KW-0175">Coiled coil</keyword>
<evidence type="ECO:0000256" key="1">
    <source>
        <dbReference type="SAM" id="Coils"/>
    </source>
</evidence>
<dbReference type="GO" id="GO:0000922">
    <property type="term" value="C:spindle pole"/>
    <property type="evidence" value="ECO:0007669"/>
    <property type="project" value="InterPro"/>
</dbReference>
<dbReference type="HOGENOM" id="CLU_954844_0_0_1"/>
<dbReference type="PANTHER" id="PTHR21616:SF3">
    <property type="match status" value="1"/>
</dbReference>
<dbReference type="InParanoid" id="H2YJC7"/>
<protein>
    <submittedName>
        <fullName evidence="3">Uncharacterized protein</fullName>
    </submittedName>
</protein>
<reference evidence="4" key="1">
    <citation type="submission" date="2003-08" db="EMBL/GenBank/DDBJ databases">
        <authorList>
            <person name="Birren B."/>
            <person name="Nusbaum C."/>
            <person name="Abebe A."/>
            <person name="Abouelleil A."/>
            <person name="Adekoya E."/>
            <person name="Ait-zahra M."/>
            <person name="Allen N."/>
            <person name="Allen T."/>
            <person name="An P."/>
            <person name="Anderson M."/>
            <person name="Anderson S."/>
            <person name="Arachchi H."/>
            <person name="Armbruster J."/>
            <person name="Bachantsang P."/>
            <person name="Baldwin J."/>
            <person name="Barry A."/>
            <person name="Bayul T."/>
            <person name="Blitshsteyn B."/>
            <person name="Bloom T."/>
            <person name="Blye J."/>
            <person name="Boguslavskiy L."/>
            <person name="Borowsky M."/>
            <person name="Boukhgalter B."/>
            <person name="Brunache A."/>
            <person name="Butler J."/>
            <person name="Calixte N."/>
            <person name="Calvo S."/>
            <person name="Camarata J."/>
            <person name="Campo K."/>
            <person name="Chang J."/>
            <person name="Cheshatsang Y."/>
            <person name="Citroen M."/>
            <person name="Collymore A."/>
            <person name="Considine T."/>
            <person name="Cook A."/>
            <person name="Cooke P."/>
            <person name="Corum B."/>
            <person name="Cuomo C."/>
            <person name="David R."/>
            <person name="Dawoe T."/>
            <person name="Degray S."/>
            <person name="Dodge S."/>
            <person name="Dooley K."/>
            <person name="Dorje P."/>
            <person name="Dorjee K."/>
            <person name="Dorris L."/>
            <person name="Duffey N."/>
            <person name="Dupes A."/>
            <person name="Elkins T."/>
            <person name="Engels R."/>
            <person name="Erickson J."/>
            <person name="Farina A."/>
            <person name="Faro S."/>
            <person name="Ferreira P."/>
            <person name="Fischer H."/>
            <person name="Fitzgerald M."/>
            <person name="Foley K."/>
            <person name="Gage D."/>
            <person name="Galagan J."/>
            <person name="Gearin G."/>
            <person name="Gnerre S."/>
            <person name="Gnirke A."/>
            <person name="Goyette A."/>
            <person name="Graham J."/>
            <person name="Grandbois E."/>
            <person name="Gyaltsen K."/>
            <person name="Hafez N."/>
            <person name="Hagopian D."/>
            <person name="Hagos B."/>
            <person name="Hall J."/>
            <person name="Hatcher B."/>
            <person name="Heller A."/>
            <person name="Higgins H."/>
            <person name="Honan T."/>
            <person name="Horn A."/>
            <person name="Houde N."/>
            <person name="Hughes L."/>
            <person name="Hulme W."/>
            <person name="Husby E."/>
            <person name="Iliev I."/>
            <person name="Jaffe D."/>
            <person name="Jones C."/>
            <person name="Kamal M."/>
            <person name="Kamat A."/>
            <person name="Kamvysselis M."/>
            <person name="Karlsson E."/>
            <person name="Kells C."/>
            <person name="Kieu A."/>
            <person name="Kisner P."/>
            <person name="Kodira C."/>
            <person name="Kulbokas E."/>
            <person name="Labutti K."/>
            <person name="Lama D."/>
            <person name="Landers T."/>
            <person name="Leger J."/>
            <person name="Levine S."/>
            <person name="Lewis D."/>
            <person name="Lewis T."/>
            <person name="Lindblad-toh K."/>
            <person name="Liu X."/>
            <person name="Lokyitsang T."/>
            <person name="Lokyitsang Y."/>
            <person name="Lucien O."/>
            <person name="Lui A."/>
            <person name="Ma L.J."/>
            <person name="Mabbitt R."/>
            <person name="Macdonald J."/>
            <person name="Maclean C."/>
            <person name="Major J."/>
            <person name="Manning J."/>
            <person name="Marabella R."/>
            <person name="Maru K."/>
            <person name="Matthews C."/>
            <person name="Mauceli E."/>
            <person name="Mccarthy M."/>
            <person name="Mcdonough S."/>
            <person name="Mcghee T."/>
            <person name="Meldrim J."/>
            <person name="Meneus L."/>
            <person name="Mesirov J."/>
            <person name="Mihalev A."/>
            <person name="Mihova T."/>
            <person name="Mikkelsen T."/>
            <person name="Mlenga V."/>
            <person name="Moru K."/>
            <person name="Mozes J."/>
            <person name="Mulrain L."/>
            <person name="Munson G."/>
            <person name="Naylor J."/>
            <person name="Newes C."/>
            <person name="Nguyen C."/>
            <person name="Nguyen N."/>
            <person name="Nguyen T."/>
            <person name="Nicol R."/>
            <person name="Nielsen C."/>
            <person name="Nizzari M."/>
            <person name="Norbu C."/>
            <person name="Norbu N."/>
            <person name="O'donnell P."/>
            <person name="Okoawo O."/>
            <person name="O'leary S."/>
            <person name="Omotosho B."/>
            <person name="O'neill K."/>
            <person name="Osman S."/>
            <person name="Parker S."/>
            <person name="Perrin D."/>
            <person name="Phunkhang P."/>
            <person name="Piqani B."/>
            <person name="Purcell S."/>
            <person name="Rachupka T."/>
            <person name="Ramasamy U."/>
            <person name="Rameau R."/>
            <person name="Ray V."/>
            <person name="Raymond C."/>
            <person name="Retta R."/>
            <person name="Richardson S."/>
            <person name="Rise C."/>
            <person name="Rodriguez J."/>
            <person name="Rogers J."/>
            <person name="Rogov P."/>
            <person name="Rutman M."/>
            <person name="Schupbach R."/>
            <person name="Seaman C."/>
            <person name="Settipalli S."/>
            <person name="Sharpe T."/>
            <person name="Sheridan J."/>
            <person name="Sherpa N."/>
            <person name="Shi J."/>
            <person name="Smirnov S."/>
            <person name="Smith C."/>
            <person name="Sougnez C."/>
            <person name="Spencer B."/>
            <person name="Stalker J."/>
            <person name="Stange-thomann N."/>
            <person name="Stavropoulos S."/>
            <person name="Stetson K."/>
            <person name="Stone C."/>
            <person name="Stone S."/>
            <person name="Stubbs M."/>
            <person name="Talamas J."/>
            <person name="Tchuinga P."/>
            <person name="Tenzing P."/>
            <person name="Tesfaye S."/>
            <person name="Theodore J."/>
            <person name="Thoulutsang Y."/>
            <person name="Topham K."/>
            <person name="Towey S."/>
            <person name="Tsamla T."/>
            <person name="Tsomo N."/>
            <person name="Vallee D."/>
            <person name="Vassiliev H."/>
            <person name="Venkataraman V."/>
            <person name="Vinson J."/>
            <person name="Vo A."/>
            <person name="Wade C."/>
            <person name="Wang S."/>
            <person name="Wangchuk T."/>
            <person name="Wangdi T."/>
            <person name="Whittaker C."/>
            <person name="Wilkinson J."/>
            <person name="Wu Y."/>
            <person name="Wyman D."/>
            <person name="Yadav S."/>
            <person name="Yang S."/>
            <person name="Yang X."/>
            <person name="Yeager S."/>
            <person name="Yee E."/>
            <person name="Young G."/>
            <person name="Zainoun J."/>
            <person name="Zembeck L."/>
            <person name="Zimmer A."/>
            <person name="Zody M."/>
            <person name="Lander E."/>
        </authorList>
    </citation>
    <scope>NUCLEOTIDE SEQUENCE [LARGE SCALE GENOMIC DNA]</scope>
</reference>
<feature type="coiled-coil region" evidence="1">
    <location>
        <begin position="70"/>
        <end position="97"/>
    </location>
</feature>
<dbReference type="GeneTree" id="ENSGT00390000015084"/>
<feature type="compositionally biased region" description="Basic and acidic residues" evidence="2">
    <location>
        <begin position="268"/>
        <end position="278"/>
    </location>
</feature>
<dbReference type="GO" id="GO:0032467">
    <property type="term" value="P:positive regulation of cytokinesis"/>
    <property type="evidence" value="ECO:0007669"/>
    <property type="project" value="InterPro"/>
</dbReference>
<proteinExistence type="predicted"/>
<name>H2YJC7_CIOSA</name>
<evidence type="ECO:0000256" key="2">
    <source>
        <dbReference type="SAM" id="MobiDB-lite"/>
    </source>
</evidence>
<feature type="compositionally biased region" description="Polar residues" evidence="2">
    <location>
        <begin position="252"/>
        <end position="263"/>
    </location>
</feature>
<dbReference type="PANTHER" id="PTHR21616">
    <property type="entry name" value="CENTROSOME SPINDLE POLE ASSOCIATED PROTEIN"/>
    <property type="match status" value="1"/>
</dbReference>
<dbReference type="eggNOG" id="ENOG502S1AT">
    <property type="taxonomic scope" value="Eukaryota"/>
</dbReference>
<keyword evidence="4" id="KW-1185">Reference proteome</keyword>
<organism evidence="3 4">
    <name type="scientific">Ciona savignyi</name>
    <name type="common">Pacific transparent sea squirt</name>
    <dbReference type="NCBI Taxonomy" id="51511"/>
    <lineage>
        <taxon>Eukaryota</taxon>
        <taxon>Metazoa</taxon>
        <taxon>Chordata</taxon>
        <taxon>Tunicata</taxon>
        <taxon>Ascidiacea</taxon>
        <taxon>Phlebobranchia</taxon>
        <taxon>Cionidae</taxon>
        <taxon>Ciona</taxon>
    </lineage>
</organism>
<sequence length="292" mass="34054">MDDTHRYKGYLYNLREPRYPVTGPIGFKPNTKHYPLKSSLVKGKPVMPPTQATGFLHGSPTIGQYTEEERREKKMNLKLLEKTSADLRKDYRQQLERQSYMQEHKKLKKMEDFIKKKEKEEDLKQLKRYNPFGRPGYGAPRGVGKENVAMTKALASKDGVGIVPEDKEKGTPKRIKNKMKIQRYEDDRMRRYRVDRETATKYKKELDALIDVKKQQEEIVHSIDREREEQMTNYDPFGKPGAGAPNRDEQGRPSTRRSVSLSYANHPLDAKKIVEKQKRLAKQAKGNIKMSR</sequence>
<dbReference type="Proteomes" id="UP000007875">
    <property type="component" value="Unassembled WGS sequence"/>
</dbReference>
<dbReference type="Ensembl" id="ENSCSAVT00000005498.1">
    <property type="protein sequence ID" value="ENSCSAVP00000005426.1"/>
    <property type="gene ID" value="ENSCSAVG00000003246.1"/>
</dbReference>
<feature type="compositionally biased region" description="Basic and acidic residues" evidence="2">
    <location>
        <begin position="220"/>
        <end position="230"/>
    </location>
</feature>
<dbReference type="InterPro" id="IPR026708">
    <property type="entry name" value="CSPP1"/>
</dbReference>
<reference evidence="3" key="2">
    <citation type="submission" date="2025-08" db="UniProtKB">
        <authorList>
            <consortium name="Ensembl"/>
        </authorList>
    </citation>
    <scope>IDENTIFICATION</scope>
</reference>
<dbReference type="GO" id="GO:0005874">
    <property type="term" value="C:microtubule"/>
    <property type="evidence" value="ECO:0007669"/>
    <property type="project" value="InterPro"/>
</dbReference>
<evidence type="ECO:0000313" key="3">
    <source>
        <dbReference type="Ensembl" id="ENSCSAVP00000005426.1"/>
    </source>
</evidence>
<dbReference type="GO" id="GO:0005813">
    <property type="term" value="C:centrosome"/>
    <property type="evidence" value="ECO:0007669"/>
    <property type="project" value="InterPro"/>
</dbReference>
<accession>H2YJC7</accession>
<evidence type="ECO:0000313" key="4">
    <source>
        <dbReference type="Proteomes" id="UP000007875"/>
    </source>
</evidence>